<evidence type="ECO:0000259" key="6">
    <source>
        <dbReference type="Pfam" id="PF13243"/>
    </source>
</evidence>
<dbReference type="GO" id="GO:0051007">
    <property type="term" value="F:squalene-hopene cyclase activity"/>
    <property type="evidence" value="ECO:0007669"/>
    <property type="project" value="UniProtKB-EC"/>
</dbReference>
<dbReference type="InterPro" id="IPR032697">
    <property type="entry name" value="SQ_cyclase_N"/>
</dbReference>
<keyword evidence="5" id="KW-0812">Transmembrane</keyword>
<dbReference type="Proteomes" id="UP001526147">
    <property type="component" value="Unassembled WGS sequence"/>
</dbReference>
<evidence type="ECO:0000256" key="5">
    <source>
        <dbReference type="SAM" id="Phobius"/>
    </source>
</evidence>
<comment type="caution">
    <text evidence="8">The sequence shown here is derived from an EMBL/GenBank/DDBJ whole genome shotgun (WGS) entry which is preliminary data.</text>
</comment>
<dbReference type="PANTHER" id="PTHR11764:SF20">
    <property type="entry name" value="LANOSTEROL SYNTHASE"/>
    <property type="match status" value="1"/>
</dbReference>
<feature type="transmembrane region" description="Helical" evidence="5">
    <location>
        <begin position="252"/>
        <end position="271"/>
    </location>
</feature>
<dbReference type="EMBL" id="JAOYEY010000035">
    <property type="protein sequence ID" value="MCV9886025.1"/>
    <property type="molecule type" value="Genomic_DNA"/>
</dbReference>
<name>A0ABT3DG26_9BACI</name>
<feature type="transmembrane region" description="Helical" evidence="5">
    <location>
        <begin position="131"/>
        <end position="154"/>
    </location>
</feature>
<dbReference type="InterPro" id="IPR032696">
    <property type="entry name" value="SQ_cyclase_C"/>
</dbReference>
<evidence type="ECO:0000259" key="7">
    <source>
        <dbReference type="Pfam" id="PF13249"/>
    </source>
</evidence>
<keyword evidence="5" id="KW-1133">Transmembrane helix</keyword>
<proteinExistence type="inferred from homology"/>
<protein>
    <submittedName>
        <fullName evidence="8">Squalene--hopene cyclase</fullName>
        <ecNumber evidence="8">5.4.99.17</ecNumber>
    </submittedName>
</protein>
<sequence>MLTNNKLDQFIYSFVDKLKNTQKSDGSWKYCFEGGLMTDAFMIITLRALDIKNEESLIKNLTERLLLTQTKEGTWKAYPDEEGGNLSVSIQAYCALLFSGFLSQDHPALKKAEHFIKEKGGLHNAHFMTKWMLAVNGLYPWPTLFYVPMTFLLIPERFPFNFYQFSAYARIHFIPMMVAANKKFTLKSAYTPVLSHLYRQPSPQHLLNLYRSHSLFMNDMKKLLTLPEYLHRLGYQRAERYMLKRIEEDGTLYSYASATFFMIFALLSLGYNKNSPTIVNAINGLKQLVSTSCNGIHLENSTSTVWDTALLSYALQEAKVANQEKIIQQATSFLLSKQHTKKGDWKIHNPNVAPGGWGFSHNNTMIPDNDDTSAVLRAISRTAILIDKVRNAWYRGVTYLLSMQNADGGWGAFEKNTDLELLTLIPLENAKDAAIDPSTPDLTGRTLEFLGTYAGLSKQHPSIKAAIQWLENNQERNGSWYGRWGVCYIYGTWAAVTGMISVGVSVHSPVIQKAIHWLESVQLDTGGWGESCISSIQKKYTPLLYSTPSQTSWALDALIQSNAHKNESVQKGISHLLDPSSFSQSALTYPTGIGLPGQFYIHYHSYNDIFPLLALAHYRKKIITNSNVSS</sequence>
<dbReference type="NCBIfam" id="TIGR01507">
    <property type="entry name" value="hopene_cyclase"/>
    <property type="match status" value="1"/>
</dbReference>
<dbReference type="RefSeq" id="WP_264142698.1">
    <property type="nucleotide sequence ID" value="NZ_JAOYEY010000035.1"/>
</dbReference>
<dbReference type="SFLD" id="SFLDG01016">
    <property type="entry name" value="Prenyltransferase_Like_2"/>
    <property type="match status" value="1"/>
</dbReference>
<evidence type="ECO:0000313" key="8">
    <source>
        <dbReference type="EMBL" id="MCV9886025.1"/>
    </source>
</evidence>
<dbReference type="InterPro" id="IPR008930">
    <property type="entry name" value="Terpenoid_cyclase/PrenylTrfase"/>
</dbReference>
<keyword evidence="5" id="KW-0472">Membrane</keyword>
<keyword evidence="4 8" id="KW-0413">Isomerase</keyword>
<gene>
    <name evidence="8" type="primary">shc</name>
    <name evidence="8" type="ORF">OIH86_10175</name>
</gene>
<dbReference type="InterPro" id="IPR006400">
    <property type="entry name" value="Hopene-cyclase"/>
</dbReference>
<feature type="domain" description="Squalene cyclase N-terminal" evidence="7">
    <location>
        <begin position="15"/>
        <end position="290"/>
    </location>
</feature>
<evidence type="ECO:0000313" key="9">
    <source>
        <dbReference type="Proteomes" id="UP001526147"/>
    </source>
</evidence>
<dbReference type="EC" id="5.4.99.17" evidence="8"/>
<evidence type="ECO:0000256" key="4">
    <source>
        <dbReference type="ARBA" id="ARBA00023235"/>
    </source>
</evidence>
<comment type="similarity">
    <text evidence="2">Belongs to the terpene cyclase/mutase family.</text>
</comment>
<dbReference type="NCBIfam" id="TIGR01787">
    <property type="entry name" value="squalene_cyclas"/>
    <property type="match status" value="1"/>
</dbReference>
<accession>A0ABT3DG26</accession>
<evidence type="ECO:0000256" key="2">
    <source>
        <dbReference type="ARBA" id="ARBA00009755"/>
    </source>
</evidence>
<dbReference type="PANTHER" id="PTHR11764">
    <property type="entry name" value="TERPENE CYCLASE/MUTASE FAMILY MEMBER"/>
    <property type="match status" value="1"/>
</dbReference>
<comment type="pathway">
    <text evidence="1">Secondary metabolite biosynthesis; hopanoid biosynthesis.</text>
</comment>
<dbReference type="Pfam" id="PF13243">
    <property type="entry name" value="SQHop_cyclase_C"/>
    <property type="match status" value="1"/>
</dbReference>
<reference evidence="8 9" key="1">
    <citation type="submission" date="2022-10" db="EMBL/GenBank/DDBJ databases">
        <title>Draft genome assembly of moderately radiation resistant bacterium Metabacillus halosaccharovorans.</title>
        <authorList>
            <person name="Pal S."/>
            <person name="Gopinathan A."/>
        </authorList>
    </citation>
    <scope>NUCLEOTIDE SEQUENCE [LARGE SCALE GENOMIC DNA]</scope>
    <source>
        <strain evidence="8 9">VITHBRA001</strain>
    </source>
</reference>
<organism evidence="8 9">
    <name type="scientific">Metabacillus halosaccharovorans</name>
    <dbReference type="NCBI Taxonomy" id="930124"/>
    <lineage>
        <taxon>Bacteria</taxon>
        <taxon>Bacillati</taxon>
        <taxon>Bacillota</taxon>
        <taxon>Bacilli</taxon>
        <taxon>Bacillales</taxon>
        <taxon>Bacillaceae</taxon>
        <taxon>Metabacillus</taxon>
    </lineage>
</organism>
<keyword evidence="3" id="KW-0677">Repeat</keyword>
<keyword evidence="9" id="KW-1185">Reference proteome</keyword>
<dbReference type="SUPFAM" id="SSF48239">
    <property type="entry name" value="Terpenoid cyclases/Protein prenyltransferases"/>
    <property type="match status" value="2"/>
</dbReference>
<dbReference type="Gene3D" id="1.50.10.20">
    <property type="match status" value="2"/>
</dbReference>
<dbReference type="Pfam" id="PF13249">
    <property type="entry name" value="SQHop_cyclase_N"/>
    <property type="match status" value="1"/>
</dbReference>
<feature type="domain" description="Squalene cyclase C-terminal" evidence="6">
    <location>
        <begin position="303"/>
        <end position="620"/>
    </location>
</feature>
<evidence type="ECO:0000256" key="1">
    <source>
        <dbReference type="ARBA" id="ARBA00004999"/>
    </source>
</evidence>
<evidence type="ECO:0000256" key="3">
    <source>
        <dbReference type="ARBA" id="ARBA00022737"/>
    </source>
</evidence>
<dbReference type="InterPro" id="IPR018333">
    <property type="entry name" value="Squalene_cyclase"/>
</dbReference>